<dbReference type="SUPFAM" id="SSF53720">
    <property type="entry name" value="ALDH-like"/>
    <property type="match status" value="1"/>
</dbReference>
<dbReference type="EMBL" id="BAABFL010000133">
    <property type="protein sequence ID" value="GAA4649422.1"/>
    <property type="molecule type" value="Genomic_DNA"/>
</dbReference>
<dbReference type="CDD" id="cd07112">
    <property type="entry name" value="ALDH_GABALDH-PuuC"/>
    <property type="match status" value="1"/>
</dbReference>
<reference evidence="6" key="1">
    <citation type="journal article" date="2019" name="Int. J. Syst. Evol. Microbiol.">
        <title>The Global Catalogue of Microorganisms (GCM) 10K type strain sequencing project: providing services to taxonomists for standard genome sequencing and annotation.</title>
        <authorList>
            <consortium name="The Broad Institute Genomics Platform"/>
            <consortium name="The Broad Institute Genome Sequencing Center for Infectious Disease"/>
            <person name="Wu L."/>
            <person name="Ma J."/>
        </authorList>
    </citation>
    <scope>NUCLEOTIDE SEQUENCE [LARGE SCALE GENOMIC DNA]</scope>
    <source>
        <strain evidence="6">JCM 17805</strain>
    </source>
</reference>
<dbReference type="Gene3D" id="3.40.605.10">
    <property type="entry name" value="Aldehyde Dehydrogenase, Chain A, domain 1"/>
    <property type="match status" value="1"/>
</dbReference>
<evidence type="ECO:0000256" key="3">
    <source>
        <dbReference type="RuleBase" id="RU003345"/>
    </source>
</evidence>
<feature type="active site" evidence="2">
    <location>
        <position position="267"/>
    </location>
</feature>
<dbReference type="PROSITE" id="PS00687">
    <property type="entry name" value="ALDEHYDE_DEHYDR_GLU"/>
    <property type="match status" value="1"/>
</dbReference>
<dbReference type="PANTHER" id="PTHR11699">
    <property type="entry name" value="ALDEHYDE DEHYDROGENASE-RELATED"/>
    <property type="match status" value="1"/>
</dbReference>
<keyword evidence="1 3" id="KW-0560">Oxidoreductase</keyword>
<feature type="domain" description="Aldehyde dehydrogenase" evidence="4">
    <location>
        <begin position="35"/>
        <end position="494"/>
    </location>
</feature>
<dbReference type="InterPro" id="IPR016163">
    <property type="entry name" value="Ald_DH_C"/>
</dbReference>
<evidence type="ECO:0000256" key="2">
    <source>
        <dbReference type="PROSITE-ProRule" id="PRU10007"/>
    </source>
</evidence>
<dbReference type="InterPro" id="IPR016160">
    <property type="entry name" value="Ald_DH_CS_CYS"/>
</dbReference>
<dbReference type="InterPro" id="IPR016161">
    <property type="entry name" value="Ald_DH/histidinol_DH"/>
</dbReference>
<proteinExistence type="inferred from homology"/>
<dbReference type="RefSeq" id="WP_345195262.1">
    <property type="nucleotide sequence ID" value="NZ_BAABFL010000133.1"/>
</dbReference>
<evidence type="ECO:0000313" key="6">
    <source>
        <dbReference type="Proteomes" id="UP001500604"/>
    </source>
</evidence>
<evidence type="ECO:0000256" key="1">
    <source>
        <dbReference type="ARBA" id="ARBA00023002"/>
    </source>
</evidence>
<dbReference type="InterPro" id="IPR029510">
    <property type="entry name" value="Ald_DH_CS_GLU"/>
</dbReference>
<dbReference type="Gene3D" id="3.40.309.10">
    <property type="entry name" value="Aldehyde Dehydrogenase, Chain A, domain 2"/>
    <property type="match status" value="1"/>
</dbReference>
<keyword evidence="6" id="KW-1185">Reference proteome</keyword>
<sequence>MTELNEKAIREQAASLRLPTHAVINGQTVNALSGATFDTENPATGQVLAQITCCDEADVERAVKVSREVFERGDWSRMHPADRRRVMNRFADLIDDHAMELALLEVLEAGKPVSETLNTDIHETAECIRWHADATDKIYDQVCPTGPDNLGMIIREPIGVVGAVLPWNFPAQMAAWKLGPVLSMGNSIIIKPAELTSMSTIRLAELALEAGIPAGVFNVVPGMGAVVGQALGRHGDIDCCAFTGSTAVGRKFLEYAAQSNLKRIVLELGGKSPQIVMPDVSDLDAVAEHAANAAFWNMGENCSAGSRLLVHEDLKDALVEKLTAVMKGWPLGDPLDPEVKLGSMIEKKHMEKVLSYIQSAHEEGAELRMGGRQVLKETGGYFVEPTIFDSVTNDMKIAREEIFGPVLSVITFRDEEEAIRLANETPYGLASSLHTDNIHVANRMARQIKAGTVSINCFSEGDSTAPFGGYKLSGFGGRDKSLAAHDQYAELKTVWYENR</sequence>
<dbReference type="InterPro" id="IPR015590">
    <property type="entry name" value="Aldehyde_DH_dom"/>
</dbReference>
<comment type="similarity">
    <text evidence="3">Belongs to the aldehyde dehydrogenase family.</text>
</comment>
<evidence type="ECO:0000259" key="4">
    <source>
        <dbReference type="Pfam" id="PF00171"/>
    </source>
</evidence>
<gene>
    <name evidence="5" type="ORF">GCM10023116_16960</name>
</gene>
<dbReference type="Proteomes" id="UP001500604">
    <property type="component" value="Unassembled WGS sequence"/>
</dbReference>
<name>A0ABP8V0M1_9GAMM</name>
<comment type="caution">
    <text evidence="5">The sequence shown here is derived from an EMBL/GenBank/DDBJ whole genome shotgun (WGS) entry which is preliminary data.</text>
</comment>
<accession>A0ABP8V0M1</accession>
<dbReference type="Pfam" id="PF00171">
    <property type="entry name" value="Aldedh"/>
    <property type="match status" value="1"/>
</dbReference>
<dbReference type="PROSITE" id="PS00070">
    <property type="entry name" value="ALDEHYDE_DEHYDR_CYS"/>
    <property type="match status" value="1"/>
</dbReference>
<evidence type="ECO:0000313" key="5">
    <source>
        <dbReference type="EMBL" id="GAA4649422.1"/>
    </source>
</evidence>
<organism evidence="5 6">
    <name type="scientific">Kistimonas scapharcae</name>
    <dbReference type="NCBI Taxonomy" id="1036133"/>
    <lineage>
        <taxon>Bacteria</taxon>
        <taxon>Pseudomonadati</taxon>
        <taxon>Pseudomonadota</taxon>
        <taxon>Gammaproteobacteria</taxon>
        <taxon>Oceanospirillales</taxon>
        <taxon>Endozoicomonadaceae</taxon>
        <taxon>Kistimonas</taxon>
    </lineage>
</organism>
<protein>
    <submittedName>
        <fullName evidence="5">Aldehyde dehydrogenase</fullName>
    </submittedName>
</protein>
<dbReference type="InterPro" id="IPR016162">
    <property type="entry name" value="Ald_DH_N"/>
</dbReference>